<dbReference type="EMBL" id="WAJR01000001">
    <property type="protein sequence ID" value="KAB1642907.1"/>
    <property type="molecule type" value="Genomic_DNA"/>
</dbReference>
<dbReference type="EC" id="2.7.13.3" evidence="3"/>
<keyword evidence="13" id="KW-1185">Reference proteome</keyword>
<dbReference type="SMART" id="SM00388">
    <property type="entry name" value="HisKA"/>
    <property type="match status" value="1"/>
</dbReference>
<protein>
    <recommendedName>
        <fullName evidence="3">histidine kinase</fullName>
        <ecNumber evidence="3">2.7.13.3</ecNumber>
    </recommendedName>
</protein>
<dbReference type="GO" id="GO:0000155">
    <property type="term" value="F:phosphorelay sensor kinase activity"/>
    <property type="evidence" value="ECO:0007669"/>
    <property type="project" value="InterPro"/>
</dbReference>
<dbReference type="SUPFAM" id="SSF53850">
    <property type="entry name" value="Periplasmic binding protein-like II"/>
    <property type="match status" value="2"/>
</dbReference>
<feature type="domain" description="Histidine kinase" evidence="10">
    <location>
        <begin position="516"/>
        <end position="740"/>
    </location>
</feature>
<dbReference type="RefSeq" id="WP_158048493.1">
    <property type="nucleotide sequence ID" value="NZ_WAJR01000001.1"/>
</dbReference>
<dbReference type="Pfam" id="PF00512">
    <property type="entry name" value="HisKA"/>
    <property type="match status" value="1"/>
</dbReference>
<dbReference type="InterPro" id="IPR001638">
    <property type="entry name" value="Solute-binding_3/MltF_N"/>
</dbReference>
<dbReference type="Pfam" id="PF00497">
    <property type="entry name" value="SBP_bac_3"/>
    <property type="match status" value="1"/>
</dbReference>
<dbReference type="Gene3D" id="3.30.565.10">
    <property type="entry name" value="Histidine kinase-like ATPase, C-terminal domain"/>
    <property type="match status" value="1"/>
</dbReference>
<dbReference type="SMART" id="SM00448">
    <property type="entry name" value="REC"/>
    <property type="match status" value="1"/>
</dbReference>
<reference evidence="12 13" key="1">
    <citation type="submission" date="2019-09" db="EMBL/GenBank/DDBJ databases">
        <title>Whole genome shotgun sequencing (WGS) of Ellagibacter isourolithinifaciens DSM 104140(T) and Adlercreutzia muris DSM 29508(T).</title>
        <authorList>
            <person name="Stoll D.A."/>
            <person name="Danylec N."/>
            <person name="Huch M."/>
        </authorList>
    </citation>
    <scope>NUCLEOTIDE SEQUENCE [LARGE SCALE GENOMIC DNA]</scope>
    <source>
        <strain evidence="12 13">DSM 104140</strain>
    </source>
</reference>
<evidence type="ECO:0000256" key="4">
    <source>
        <dbReference type="ARBA" id="ARBA00022553"/>
    </source>
</evidence>
<dbReference type="Pfam" id="PF02518">
    <property type="entry name" value="HATPase_c"/>
    <property type="match status" value="1"/>
</dbReference>
<evidence type="ECO:0000259" key="10">
    <source>
        <dbReference type="PROSITE" id="PS50109"/>
    </source>
</evidence>
<dbReference type="InterPro" id="IPR003594">
    <property type="entry name" value="HATPase_dom"/>
</dbReference>
<evidence type="ECO:0000256" key="6">
    <source>
        <dbReference type="ARBA" id="ARBA00022777"/>
    </source>
</evidence>
<keyword evidence="9" id="KW-1133">Transmembrane helix</keyword>
<evidence type="ECO:0000256" key="5">
    <source>
        <dbReference type="ARBA" id="ARBA00022679"/>
    </source>
</evidence>
<dbReference type="Pfam" id="PF00072">
    <property type="entry name" value="Response_reg"/>
    <property type="match status" value="1"/>
</dbReference>
<dbReference type="InterPro" id="IPR001789">
    <property type="entry name" value="Sig_transdc_resp-reg_receiver"/>
</dbReference>
<dbReference type="GO" id="GO:0009927">
    <property type="term" value="F:histidine phosphotransfer kinase activity"/>
    <property type="evidence" value="ECO:0007669"/>
    <property type="project" value="TreeGrafter"/>
</dbReference>
<evidence type="ECO:0000256" key="1">
    <source>
        <dbReference type="ARBA" id="ARBA00000085"/>
    </source>
</evidence>
<dbReference type="PROSITE" id="PS50109">
    <property type="entry name" value="HIS_KIN"/>
    <property type="match status" value="1"/>
</dbReference>
<comment type="caution">
    <text evidence="12">The sequence shown here is derived from an EMBL/GenBank/DDBJ whole genome shotgun (WGS) entry which is preliminary data.</text>
</comment>
<dbReference type="InterPro" id="IPR003661">
    <property type="entry name" value="HisK_dim/P_dom"/>
</dbReference>
<dbReference type="InterPro" id="IPR036097">
    <property type="entry name" value="HisK_dim/P_sf"/>
</dbReference>
<gene>
    <name evidence="12" type="ORF">F8C90_00540</name>
</gene>
<organism evidence="12 13">
    <name type="scientific">Ellagibacter isourolithinifaciens</name>
    <dbReference type="NCBI Taxonomy" id="2137581"/>
    <lineage>
        <taxon>Bacteria</taxon>
        <taxon>Bacillati</taxon>
        <taxon>Actinomycetota</taxon>
        <taxon>Coriobacteriia</taxon>
        <taxon>Eggerthellales</taxon>
        <taxon>Eggerthellaceae</taxon>
        <taxon>Ellagibacter</taxon>
    </lineage>
</organism>
<dbReference type="SUPFAM" id="SSF47384">
    <property type="entry name" value="Homodimeric domain of signal transducing histidine kinase"/>
    <property type="match status" value="1"/>
</dbReference>
<dbReference type="Proteomes" id="UP000468668">
    <property type="component" value="Unassembled WGS sequence"/>
</dbReference>
<dbReference type="InterPro" id="IPR036890">
    <property type="entry name" value="HATPase_C_sf"/>
</dbReference>
<evidence type="ECO:0000256" key="2">
    <source>
        <dbReference type="ARBA" id="ARBA00004236"/>
    </source>
</evidence>
<dbReference type="SMART" id="SM00062">
    <property type="entry name" value="PBPb"/>
    <property type="match status" value="2"/>
</dbReference>
<dbReference type="Gene3D" id="3.40.190.10">
    <property type="entry name" value="Periplasmic binding protein-like II"/>
    <property type="match status" value="4"/>
</dbReference>
<dbReference type="CDD" id="cd17546">
    <property type="entry name" value="REC_hyHK_CKI1_RcsC-like"/>
    <property type="match status" value="1"/>
</dbReference>
<dbReference type="PRINTS" id="PR00344">
    <property type="entry name" value="BCTRLSENSOR"/>
</dbReference>
<dbReference type="InterPro" id="IPR004358">
    <property type="entry name" value="Sig_transdc_His_kin-like_C"/>
</dbReference>
<evidence type="ECO:0000256" key="3">
    <source>
        <dbReference type="ARBA" id="ARBA00012438"/>
    </source>
</evidence>
<keyword evidence="9" id="KW-0812">Transmembrane</keyword>
<keyword evidence="7" id="KW-0902">Two-component regulatory system</keyword>
<dbReference type="CDD" id="cd00082">
    <property type="entry name" value="HisKA"/>
    <property type="match status" value="1"/>
</dbReference>
<evidence type="ECO:0000256" key="7">
    <source>
        <dbReference type="ARBA" id="ARBA00023012"/>
    </source>
</evidence>
<dbReference type="Gene3D" id="1.10.287.130">
    <property type="match status" value="1"/>
</dbReference>
<dbReference type="Gene3D" id="3.40.50.2300">
    <property type="match status" value="1"/>
</dbReference>
<dbReference type="AlphaFoldDB" id="A0A6N6NV51"/>
<feature type="domain" description="Response regulatory" evidence="11">
    <location>
        <begin position="763"/>
        <end position="884"/>
    </location>
</feature>
<feature type="transmembrane region" description="Helical" evidence="9">
    <location>
        <begin position="469"/>
        <end position="494"/>
    </location>
</feature>
<dbReference type="OrthoDB" id="3170569at2"/>
<name>A0A6N6NV51_9ACTN</name>
<dbReference type="PROSITE" id="PS50110">
    <property type="entry name" value="RESPONSE_REGULATORY"/>
    <property type="match status" value="1"/>
</dbReference>
<evidence type="ECO:0000313" key="12">
    <source>
        <dbReference type="EMBL" id="KAB1642907.1"/>
    </source>
</evidence>
<evidence type="ECO:0000256" key="8">
    <source>
        <dbReference type="PROSITE-ProRule" id="PRU00169"/>
    </source>
</evidence>
<keyword evidence="5" id="KW-0808">Transferase</keyword>
<dbReference type="GO" id="GO:0005886">
    <property type="term" value="C:plasma membrane"/>
    <property type="evidence" value="ECO:0007669"/>
    <property type="project" value="UniProtKB-SubCell"/>
</dbReference>
<proteinExistence type="predicted"/>
<keyword evidence="6" id="KW-0418">Kinase</keyword>
<dbReference type="SUPFAM" id="SSF55874">
    <property type="entry name" value="ATPase domain of HSP90 chaperone/DNA topoisomerase II/histidine kinase"/>
    <property type="match status" value="1"/>
</dbReference>
<dbReference type="PANTHER" id="PTHR43047:SF72">
    <property type="entry name" value="OSMOSENSING HISTIDINE PROTEIN KINASE SLN1"/>
    <property type="match status" value="1"/>
</dbReference>
<evidence type="ECO:0000259" key="11">
    <source>
        <dbReference type="PROSITE" id="PS50110"/>
    </source>
</evidence>
<dbReference type="GeneID" id="98656888"/>
<accession>A0A6N6NV51</accession>
<feature type="modified residue" description="4-aspartylphosphate" evidence="8">
    <location>
        <position position="815"/>
    </location>
</feature>
<keyword evidence="4 8" id="KW-0597">Phosphoprotein</keyword>
<dbReference type="SMART" id="SM00387">
    <property type="entry name" value="HATPase_c"/>
    <property type="match status" value="1"/>
</dbReference>
<dbReference type="InterPro" id="IPR011006">
    <property type="entry name" value="CheY-like_superfamily"/>
</dbReference>
<dbReference type="SUPFAM" id="SSF52172">
    <property type="entry name" value="CheY-like"/>
    <property type="match status" value="1"/>
</dbReference>
<sequence>MIRAGYLIDNQGYQSGTPDTYMSGWGYEYLQDISYHTEGWKYEYVLGTFSELIAKHEAGEIDLMSSISYTPERAENLLYSTNPSGKKCYYVYVKPDRGDLTVGDPDALRGKTIGVNPDVLQTTEGKAWLAERGIDVTYKEYATGGEVFSALSSGEVDAIIMNDVLSSDDAMPVFYVGESDYYFTVPKSRPDIMAELDAAMAQILTSNPHYNDEFKARYSAINVGSSSLTDRERDWLASCDNTVTVGYLDNLRPYSLRGKDNQMEGALSAVVSDMRERFGITVNERAYSSNSDSEAALGRGEIDVALPFAKDYWIAEQEGYAQSDSLASSSLVALYKGDDLGSALSSILVQPNSIVSESLLRSRYPDADIIMCDNASACFDALSSGRAQAAIIPVMALDVVRSQNDLSAYKTAELPGTVRLTARMRQDAPTLLAIVNKSIANSQDNITAGIYTAQSYGETETTLVRFVRLYHGVFVAGVAVAFLGIMAILAWSLLRARKAQQEAQAASSAKTAFLSRMSHDIRTPLNGIIGILGVNEAHAEDAEYVSQNRKKARVAADHLLSLINDVLDMSKIEDSKVVLEHKPFNVIDVIDEVLVVGRLRAPEFGVTIESIGAEDLVHTDVIGSPDHVRRVLLNLVDNAVKYNRLGGTVRCAVDELGVKGNIVTYHFVVSDTGVGMSEEFLKRIFEPFTQAGSDARSNYQGTGMGMPIVKGFVEKMDGSIDVTSTQGEGSSFCIVLPFEIDHAPERHAGSADAEGECDVSGMRVLLAEDNDLNLEIATTLLADEGVAVTCAANGREAFDTFVDRPAGSFDAILMDIMMPVMDGYEAACAIRRSVKADVGSVPIFAMTANAFAEDAQRAHDAGMNGHLTKPIDMEKAKQALATARR</sequence>
<comment type="catalytic activity">
    <reaction evidence="1">
        <text>ATP + protein L-histidine = ADP + protein N-phospho-L-histidine.</text>
        <dbReference type="EC" id="2.7.13.3"/>
    </reaction>
</comment>
<evidence type="ECO:0000256" key="9">
    <source>
        <dbReference type="SAM" id="Phobius"/>
    </source>
</evidence>
<evidence type="ECO:0000313" key="13">
    <source>
        <dbReference type="Proteomes" id="UP000468668"/>
    </source>
</evidence>
<dbReference type="PANTHER" id="PTHR43047">
    <property type="entry name" value="TWO-COMPONENT HISTIDINE PROTEIN KINASE"/>
    <property type="match status" value="1"/>
</dbReference>
<keyword evidence="9" id="KW-0472">Membrane</keyword>
<dbReference type="InterPro" id="IPR005467">
    <property type="entry name" value="His_kinase_dom"/>
</dbReference>
<comment type="subcellular location">
    <subcellularLocation>
        <location evidence="2">Cell membrane</location>
    </subcellularLocation>
</comment>